<feature type="region of interest" description="Disordered" evidence="1">
    <location>
        <begin position="65"/>
        <end position="104"/>
    </location>
</feature>
<keyword evidence="2" id="KW-0732">Signal</keyword>
<protein>
    <submittedName>
        <fullName evidence="3">Uncharacterized protein</fullName>
    </submittedName>
</protein>
<organism evidence="3 4">
    <name type="scientific">Alistipes putredinis DSM 17216</name>
    <dbReference type="NCBI Taxonomy" id="445970"/>
    <lineage>
        <taxon>Bacteria</taxon>
        <taxon>Pseudomonadati</taxon>
        <taxon>Bacteroidota</taxon>
        <taxon>Bacteroidia</taxon>
        <taxon>Bacteroidales</taxon>
        <taxon>Rikenellaceae</taxon>
        <taxon>Alistipes</taxon>
    </lineage>
</organism>
<feature type="compositionally biased region" description="Polar residues" evidence="1">
    <location>
        <begin position="70"/>
        <end position="79"/>
    </location>
</feature>
<reference evidence="3" key="1">
    <citation type="submission" date="2007-10" db="EMBL/GenBank/DDBJ databases">
        <authorList>
            <person name="Fulton L."/>
            <person name="Clifton S."/>
            <person name="Fulton B."/>
            <person name="Xu J."/>
            <person name="Minx P."/>
            <person name="Pepin K.H."/>
            <person name="Johnson M."/>
            <person name="Thiruvilangam P."/>
            <person name="Bhonagiri V."/>
            <person name="Nash W.E."/>
            <person name="Mardis E.R."/>
            <person name="Wilson R.K."/>
        </authorList>
    </citation>
    <scope>NUCLEOTIDE SEQUENCE [LARGE SCALE GENOMIC DNA]</scope>
    <source>
        <strain evidence="3">DSM 17216</strain>
    </source>
</reference>
<evidence type="ECO:0000256" key="1">
    <source>
        <dbReference type="SAM" id="MobiDB-lite"/>
    </source>
</evidence>
<gene>
    <name evidence="3" type="ORF">ALIPUT_02011</name>
</gene>
<keyword evidence="4" id="KW-1185">Reference proteome</keyword>
<accession>B0MYA7</accession>
<evidence type="ECO:0000256" key="2">
    <source>
        <dbReference type="SAM" id="SignalP"/>
    </source>
</evidence>
<dbReference type="EMBL" id="ABFK02000020">
    <property type="protein sequence ID" value="EDS02485.1"/>
    <property type="molecule type" value="Genomic_DNA"/>
</dbReference>
<name>B0MYA7_9BACT</name>
<sequence length="104" mass="11751">MKRLVFTLFTVFAATALCSAQNPNETRVVKDAAGRVKYTVHKTGNREIIKDSKGRITGTTRETKERKYYYNSNGSSAGTETKWEPASRQRKSHHTASPESNDRK</sequence>
<dbReference type="Proteomes" id="UP000005819">
    <property type="component" value="Unassembled WGS sequence"/>
</dbReference>
<dbReference type="HOGENOM" id="CLU_2244254_0_0_10"/>
<feature type="compositionally biased region" description="Polar residues" evidence="1">
    <location>
        <begin position="95"/>
        <end position="104"/>
    </location>
</feature>
<reference evidence="3" key="2">
    <citation type="submission" date="2013-09" db="EMBL/GenBank/DDBJ databases">
        <title>Draft genome sequence of Alistipes putredinis (DSM 17216).</title>
        <authorList>
            <person name="Sudarsanam P."/>
            <person name="Ley R."/>
            <person name="Guruge J."/>
            <person name="Turnbaugh P.J."/>
            <person name="Mahowald M."/>
            <person name="Liep D."/>
            <person name="Gordon J."/>
        </authorList>
    </citation>
    <scope>NUCLEOTIDE SEQUENCE</scope>
    <source>
        <strain evidence="3">DSM 17216</strain>
    </source>
</reference>
<proteinExistence type="predicted"/>
<dbReference type="AlphaFoldDB" id="B0MYA7"/>
<feature type="chain" id="PRO_5002752284" evidence="2">
    <location>
        <begin position="21"/>
        <end position="104"/>
    </location>
</feature>
<dbReference type="GeneID" id="73804360"/>
<dbReference type="RefSeq" id="WP_004328057.1">
    <property type="nucleotide sequence ID" value="NZ_DS499577.1"/>
</dbReference>
<evidence type="ECO:0000313" key="4">
    <source>
        <dbReference type="Proteomes" id="UP000005819"/>
    </source>
</evidence>
<feature type="signal peptide" evidence="2">
    <location>
        <begin position="1"/>
        <end position="20"/>
    </location>
</feature>
<comment type="caution">
    <text evidence="3">The sequence shown here is derived from an EMBL/GenBank/DDBJ whole genome shotgun (WGS) entry which is preliminary data.</text>
</comment>
<evidence type="ECO:0000313" key="3">
    <source>
        <dbReference type="EMBL" id="EDS02485.1"/>
    </source>
</evidence>